<comment type="similarity">
    <text evidence="1">Belongs to the chaperonin (HSP60) family.</text>
</comment>
<dbReference type="InterPro" id="IPR027410">
    <property type="entry name" value="TCP-1-like_intermed_sf"/>
</dbReference>
<keyword evidence="4" id="KW-1185">Reference proteome</keyword>
<dbReference type="SUPFAM" id="SSF52029">
    <property type="entry name" value="GroEL apical domain-like"/>
    <property type="match status" value="1"/>
</dbReference>
<dbReference type="RefSeq" id="XP_041163255.1">
    <property type="nucleotide sequence ID" value="XM_041306091.1"/>
</dbReference>
<gene>
    <name evidence="3" type="ORF">HD556DRAFT_1440276</name>
</gene>
<dbReference type="InterPro" id="IPR001844">
    <property type="entry name" value="Cpn60/GroEL"/>
</dbReference>
<proteinExistence type="inferred from homology"/>
<dbReference type="GO" id="GO:0042026">
    <property type="term" value="P:protein refolding"/>
    <property type="evidence" value="ECO:0007669"/>
    <property type="project" value="InterPro"/>
</dbReference>
<protein>
    <submittedName>
        <fullName evidence="3">GroEL-like apical domain-containing protein</fullName>
    </submittedName>
</protein>
<keyword evidence="2" id="KW-0143">Chaperone</keyword>
<dbReference type="Proteomes" id="UP000719766">
    <property type="component" value="Unassembled WGS sequence"/>
</dbReference>
<dbReference type="EMBL" id="JABBWE010000013">
    <property type="protein sequence ID" value="KAG1798569.1"/>
    <property type="molecule type" value="Genomic_DNA"/>
</dbReference>
<dbReference type="GO" id="GO:0140662">
    <property type="term" value="F:ATP-dependent protein folding chaperone"/>
    <property type="evidence" value="ECO:0007669"/>
    <property type="project" value="InterPro"/>
</dbReference>
<dbReference type="Gene3D" id="1.10.560.10">
    <property type="entry name" value="GroEL-like equatorial domain"/>
    <property type="match status" value="1"/>
</dbReference>
<organism evidence="3 4">
    <name type="scientific">Suillus plorans</name>
    <dbReference type="NCBI Taxonomy" id="116603"/>
    <lineage>
        <taxon>Eukaryota</taxon>
        <taxon>Fungi</taxon>
        <taxon>Dikarya</taxon>
        <taxon>Basidiomycota</taxon>
        <taxon>Agaricomycotina</taxon>
        <taxon>Agaricomycetes</taxon>
        <taxon>Agaricomycetidae</taxon>
        <taxon>Boletales</taxon>
        <taxon>Suillineae</taxon>
        <taxon>Suillaceae</taxon>
        <taxon>Suillus</taxon>
    </lineage>
</organism>
<reference evidence="3" key="1">
    <citation type="journal article" date="2020" name="New Phytol.">
        <title>Comparative genomics reveals dynamic genome evolution in host specialist ectomycorrhizal fungi.</title>
        <authorList>
            <person name="Lofgren L.A."/>
            <person name="Nguyen N.H."/>
            <person name="Vilgalys R."/>
            <person name="Ruytinx J."/>
            <person name="Liao H.L."/>
            <person name="Branco S."/>
            <person name="Kuo A."/>
            <person name="LaButti K."/>
            <person name="Lipzen A."/>
            <person name="Andreopoulos W."/>
            <person name="Pangilinan J."/>
            <person name="Riley R."/>
            <person name="Hundley H."/>
            <person name="Na H."/>
            <person name="Barry K."/>
            <person name="Grigoriev I.V."/>
            <person name="Stajich J.E."/>
            <person name="Kennedy P.G."/>
        </authorList>
    </citation>
    <scope>NUCLEOTIDE SEQUENCE</scope>
    <source>
        <strain evidence="3">S12</strain>
    </source>
</reference>
<evidence type="ECO:0000256" key="2">
    <source>
        <dbReference type="ARBA" id="ARBA00023186"/>
    </source>
</evidence>
<dbReference type="OrthoDB" id="1733909at2759"/>
<dbReference type="PANTHER" id="PTHR45633">
    <property type="entry name" value="60 KDA HEAT SHOCK PROTEIN, MITOCHONDRIAL"/>
    <property type="match status" value="1"/>
</dbReference>
<name>A0A9P7DMI8_9AGAM</name>
<evidence type="ECO:0000313" key="3">
    <source>
        <dbReference type="EMBL" id="KAG1798569.1"/>
    </source>
</evidence>
<dbReference type="AlphaFoldDB" id="A0A9P7DMI8"/>
<dbReference type="SUPFAM" id="SSF54849">
    <property type="entry name" value="GroEL-intermediate domain like"/>
    <property type="match status" value="1"/>
</dbReference>
<dbReference type="InterPro" id="IPR027409">
    <property type="entry name" value="GroEL-like_apical_dom_sf"/>
</dbReference>
<dbReference type="InterPro" id="IPR027413">
    <property type="entry name" value="GROEL-like_equatorial_sf"/>
</dbReference>
<sequence>MDLHCSAQAAIQKVVQFLEANTKTITTTTEIAQVATISANGDEHIGGLIVQVMERVGKEGVITIKEGRTTEDEIEVTEGMHIDRGYISPYFITDDILPSLETAASALRPLVIIAEDLDGEALTACILNKLHGQLQVVAVKAPGFGDNCKSILGDLAILTTHLSVI</sequence>
<comment type="caution">
    <text evidence="3">The sequence shown here is derived from an EMBL/GenBank/DDBJ whole genome shotgun (WGS) entry which is preliminary data.</text>
</comment>
<evidence type="ECO:0000256" key="1">
    <source>
        <dbReference type="ARBA" id="ARBA00006607"/>
    </source>
</evidence>
<dbReference type="Gene3D" id="3.50.7.10">
    <property type="entry name" value="GroEL"/>
    <property type="match status" value="2"/>
</dbReference>
<dbReference type="Gene3D" id="3.30.260.10">
    <property type="entry name" value="TCP-1-like chaperonin intermediate domain"/>
    <property type="match status" value="1"/>
</dbReference>
<accession>A0A9P7DMI8</accession>
<evidence type="ECO:0000313" key="4">
    <source>
        <dbReference type="Proteomes" id="UP000719766"/>
    </source>
</evidence>
<dbReference type="GeneID" id="64599855"/>